<evidence type="ECO:0000313" key="1">
    <source>
        <dbReference type="EMBL" id="TGN64843.1"/>
    </source>
</evidence>
<proteinExistence type="predicted"/>
<sequence>MQQLKRFTVCKLLDHEWKKIAYPVGSDGERAGMFLRCLRCGKEDHTVGSVAKGPGGALGGGMA</sequence>
<dbReference type="RefSeq" id="WP_135839350.1">
    <property type="nucleotide sequence ID" value="NZ_SRRO01000001.1"/>
</dbReference>
<dbReference type="AlphaFoldDB" id="A0A4Z1CK44"/>
<keyword evidence="2" id="KW-1185">Reference proteome</keyword>
<comment type="caution">
    <text evidence="1">The sequence shown here is derived from an EMBL/GenBank/DDBJ whole genome shotgun (WGS) entry which is preliminary data.</text>
</comment>
<protein>
    <submittedName>
        <fullName evidence="1">Uncharacterized protein</fullName>
    </submittedName>
</protein>
<dbReference type="Proteomes" id="UP000297496">
    <property type="component" value="Unassembled WGS sequence"/>
</dbReference>
<dbReference type="OrthoDB" id="9933564at2"/>
<gene>
    <name evidence="1" type="ORF">EXE59_13395</name>
</gene>
<name>A0A4Z1CK44_9ACTN</name>
<dbReference type="EMBL" id="SRRO01000001">
    <property type="protein sequence ID" value="TGN64843.1"/>
    <property type="molecule type" value="Genomic_DNA"/>
</dbReference>
<evidence type="ECO:0000313" key="2">
    <source>
        <dbReference type="Proteomes" id="UP000297496"/>
    </source>
</evidence>
<accession>A0A4Z1CK44</accession>
<reference evidence="1 2" key="1">
    <citation type="submission" date="2019-04" db="EMBL/GenBank/DDBJ databases">
        <title>Three New Species of Nocardioides, Nocardioides euryhalodurans sp. nov., Nocardioides seonyuensis sp. nov. and Nocardioides eburneoflavus sp. nov. Isolated from Soil.</title>
        <authorList>
            <person name="Roh S.G."/>
            <person name="Lee C."/>
            <person name="Kim M.-K."/>
            <person name="Kim S.B."/>
        </authorList>
    </citation>
    <scope>NUCLEOTIDE SEQUENCE [LARGE SCALE GENOMIC DNA]</scope>
    <source>
        <strain evidence="1 2">MMS17-SY213</strain>
    </source>
</reference>
<organism evidence="1 2">
    <name type="scientific">Nocardioides eburneiflavus</name>
    <dbReference type="NCBI Taxonomy" id="2518372"/>
    <lineage>
        <taxon>Bacteria</taxon>
        <taxon>Bacillati</taxon>
        <taxon>Actinomycetota</taxon>
        <taxon>Actinomycetes</taxon>
        <taxon>Propionibacteriales</taxon>
        <taxon>Nocardioidaceae</taxon>
        <taxon>Nocardioides</taxon>
    </lineage>
</organism>